<evidence type="ECO:0000313" key="3">
    <source>
        <dbReference type="Proteomes" id="UP000094336"/>
    </source>
</evidence>
<accession>A0A1E3QUB1</accession>
<reference evidence="3" key="1">
    <citation type="submission" date="2016-05" db="EMBL/GenBank/DDBJ databases">
        <title>Comparative genomics of biotechnologically important yeasts.</title>
        <authorList>
            <consortium name="DOE Joint Genome Institute"/>
            <person name="Riley R."/>
            <person name="Haridas S."/>
            <person name="Wolfe K.H."/>
            <person name="Lopes M.R."/>
            <person name="Hittinger C.T."/>
            <person name="Goker M."/>
            <person name="Salamov A."/>
            <person name="Wisecaver J."/>
            <person name="Long T.M."/>
            <person name="Aerts A.L."/>
            <person name="Barry K."/>
            <person name="Choi C."/>
            <person name="Clum A."/>
            <person name="Coughlan A.Y."/>
            <person name="Deshpande S."/>
            <person name="Douglass A.P."/>
            <person name="Hanson S.J."/>
            <person name="Klenk H.-P."/>
            <person name="Labutti K."/>
            <person name="Lapidus A."/>
            <person name="Lindquist E."/>
            <person name="Lipzen A."/>
            <person name="Meier-Kolthoff J.P."/>
            <person name="Ohm R.A."/>
            <person name="Otillar R.P."/>
            <person name="Pangilinan J."/>
            <person name="Peng Y."/>
            <person name="Rokas A."/>
            <person name="Rosa C.A."/>
            <person name="Scheuner C."/>
            <person name="Sibirny A.A."/>
            <person name="Slot J.C."/>
            <person name="Stielow J.B."/>
            <person name="Sun H."/>
            <person name="Kurtzman C.P."/>
            <person name="Blackwell M."/>
            <person name="Grigoriev I.V."/>
            <person name="Jeffries T.W."/>
        </authorList>
    </citation>
    <scope>NUCLEOTIDE SEQUENCE [LARGE SCALE GENOMIC DNA]</scope>
    <source>
        <strain evidence="3">NRRL Y-12698</strain>
    </source>
</reference>
<protein>
    <submittedName>
        <fullName evidence="2">Uncharacterized protein</fullName>
    </submittedName>
</protein>
<sequence>MKFTSAAVLLIAFSMVDATPVKANLDLARSSAAAAVVAAPTTPSRFPVIVPSYTPGKPKINVATAANTINFSHATAETKEKTRYHK</sequence>
<proteinExistence type="predicted"/>
<dbReference type="Proteomes" id="UP000094336">
    <property type="component" value="Unassembled WGS sequence"/>
</dbReference>
<evidence type="ECO:0000256" key="1">
    <source>
        <dbReference type="SAM" id="SignalP"/>
    </source>
</evidence>
<dbReference type="RefSeq" id="XP_018986472.1">
    <property type="nucleotide sequence ID" value="XM_019128297.1"/>
</dbReference>
<feature type="chain" id="PRO_5009134394" evidence="1">
    <location>
        <begin position="19"/>
        <end position="86"/>
    </location>
</feature>
<gene>
    <name evidence="2" type="ORF">BABINDRAFT_160544</name>
</gene>
<keyword evidence="3" id="KW-1185">Reference proteome</keyword>
<feature type="signal peptide" evidence="1">
    <location>
        <begin position="1"/>
        <end position="18"/>
    </location>
</feature>
<dbReference type="AlphaFoldDB" id="A0A1E3QUB1"/>
<evidence type="ECO:0000313" key="2">
    <source>
        <dbReference type="EMBL" id="ODQ81144.1"/>
    </source>
</evidence>
<dbReference type="GeneID" id="30146150"/>
<keyword evidence="1" id="KW-0732">Signal</keyword>
<organism evidence="2 3">
    <name type="scientific">Babjeviella inositovora NRRL Y-12698</name>
    <dbReference type="NCBI Taxonomy" id="984486"/>
    <lineage>
        <taxon>Eukaryota</taxon>
        <taxon>Fungi</taxon>
        <taxon>Dikarya</taxon>
        <taxon>Ascomycota</taxon>
        <taxon>Saccharomycotina</taxon>
        <taxon>Pichiomycetes</taxon>
        <taxon>Serinales incertae sedis</taxon>
        <taxon>Babjeviella</taxon>
    </lineage>
</organism>
<name>A0A1E3QUB1_9ASCO</name>
<dbReference type="EMBL" id="KV454428">
    <property type="protein sequence ID" value="ODQ81144.1"/>
    <property type="molecule type" value="Genomic_DNA"/>
</dbReference>